<gene>
    <name evidence="3" type="ORF">MTBBW1_2040002</name>
</gene>
<evidence type="ECO:0000313" key="3">
    <source>
        <dbReference type="EMBL" id="SLM30005.1"/>
    </source>
</evidence>
<accession>A0A1W1HC92</accession>
<dbReference type="EMBL" id="FWEV01000118">
    <property type="protein sequence ID" value="SLM30005.1"/>
    <property type="molecule type" value="Genomic_DNA"/>
</dbReference>
<protein>
    <recommendedName>
        <fullName evidence="2">DUF2760 domain-containing protein</fullName>
    </recommendedName>
</protein>
<keyword evidence="4" id="KW-1185">Reference proteome</keyword>
<dbReference type="STRING" id="1246637.MTBBW1_2040002"/>
<evidence type="ECO:0000313" key="4">
    <source>
        <dbReference type="Proteomes" id="UP000191931"/>
    </source>
</evidence>
<keyword evidence="1" id="KW-0472">Membrane</keyword>
<keyword evidence="1" id="KW-0812">Transmembrane</keyword>
<dbReference type="Proteomes" id="UP000191931">
    <property type="component" value="Unassembled WGS sequence"/>
</dbReference>
<sequence>MEGTKAYATRSLVVITLLMMLCGGLTGVGLYFGLKHLLQVLTPGTGAAIVIPGIDVKIMIQSLSDVAHSVEMLLINYFSWIVPSVAAFCLIISLVLWFVLKLSVSSLFANDTNSSTVKTLQDLPEKEVKKEYADQKIEQERKKRIFLHFLSVLQREGRLLDFFAEDLSLYDDEQIGSAVRSIQEDCKKTVEKYLGLAPVIDEEEGESIDVPSGFDPDAIKLTGNVSGEPPFRGILRHRGWKAAKKDVPRLADVRDPSIISPAEVELE</sequence>
<dbReference type="Pfam" id="PF10816">
    <property type="entry name" value="DUF2760"/>
    <property type="match status" value="1"/>
</dbReference>
<dbReference type="InterPro" id="IPR021212">
    <property type="entry name" value="DUF2760"/>
</dbReference>
<feature type="transmembrane region" description="Helical" evidence="1">
    <location>
        <begin position="77"/>
        <end position="100"/>
    </location>
</feature>
<feature type="domain" description="DUF2760" evidence="2">
    <location>
        <begin position="145"/>
        <end position="265"/>
    </location>
</feature>
<evidence type="ECO:0000256" key="1">
    <source>
        <dbReference type="SAM" id="Phobius"/>
    </source>
</evidence>
<dbReference type="RefSeq" id="WP_087881820.1">
    <property type="nucleotide sequence ID" value="NZ_LT828556.1"/>
</dbReference>
<organism evidence="3 4">
    <name type="scientific">Desulfamplus magnetovallimortis</name>
    <dbReference type="NCBI Taxonomy" id="1246637"/>
    <lineage>
        <taxon>Bacteria</taxon>
        <taxon>Pseudomonadati</taxon>
        <taxon>Thermodesulfobacteriota</taxon>
        <taxon>Desulfobacteria</taxon>
        <taxon>Desulfobacterales</taxon>
        <taxon>Desulfobacteraceae</taxon>
        <taxon>Desulfamplus</taxon>
    </lineage>
</organism>
<proteinExistence type="predicted"/>
<keyword evidence="1" id="KW-1133">Transmembrane helix</keyword>
<dbReference type="AlphaFoldDB" id="A0A1W1HC92"/>
<name>A0A1W1HC92_9BACT</name>
<feature type="transmembrane region" description="Helical" evidence="1">
    <location>
        <begin position="12"/>
        <end position="34"/>
    </location>
</feature>
<evidence type="ECO:0000259" key="2">
    <source>
        <dbReference type="Pfam" id="PF10816"/>
    </source>
</evidence>
<dbReference type="OrthoDB" id="21395at2"/>
<reference evidence="3 4" key="1">
    <citation type="submission" date="2017-03" db="EMBL/GenBank/DDBJ databases">
        <authorList>
            <person name="Afonso C.L."/>
            <person name="Miller P.J."/>
            <person name="Scott M.A."/>
            <person name="Spackman E."/>
            <person name="Goraichik I."/>
            <person name="Dimitrov K.M."/>
            <person name="Suarez D.L."/>
            <person name="Swayne D.E."/>
        </authorList>
    </citation>
    <scope>NUCLEOTIDE SEQUENCE [LARGE SCALE GENOMIC DNA]</scope>
    <source>
        <strain evidence="3">PRJEB14757</strain>
    </source>
</reference>